<accession>A0AAW1J351</accession>
<evidence type="ECO:0000256" key="1">
    <source>
        <dbReference type="ARBA" id="ARBA00022723"/>
    </source>
</evidence>
<dbReference type="InterPro" id="IPR051702">
    <property type="entry name" value="SH3_domain_YSC84-like"/>
</dbReference>
<dbReference type="Pfam" id="PF04366">
    <property type="entry name" value="Ysc84"/>
    <property type="match status" value="1"/>
</dbReference>
<feature type="domain" description="FYVE-type" evidence="6">
    <location>
        <begin position="168"/>
        <end position="230"/>
    </location>
</feature>
<dbReference type="GO" id="GO:0035091">
    <property type="term" value="F:phosphatidylinositol binding"/>
    <property type="evidence" value="ECO:0007669"/>
    <property type="project" value="TreeGrafter"/>
</dbReference>
<evidence type="ECO:0000313" key="8">
    <source>
        <dbReference type="Proteomes" id="UP001443914"/>
    </source>
</evidence>
<proteinExistence type="predicted"/>
<keyword evidence="2 4" id="KW-0863">Zinc-finger</keyword>
<dbReference type="PANTHER" id="PTHR15629">
    <property type="entry name" value="SH3YL1 PROTEIN"/>
    <property type="match status" value="1"/>
</dbReference>
<dbReference type="InterPro" id="IPR017455">
    <property type="entry name" value="Znf_FYVE-rel"/>
</dbReference>
<dbReference type="PANTHER" id="PTHR15629:SF2">
    <property type="entry name" value="SH3 DOMAIN-CONTAINING YSC84-LIKE PROTEIN 1"/>
    <property type="match status" value="1"/>
</dbReference>
<feature type="region of interest" description="Disordered" evidence="5">
    <location>
        <begin position="1"/>
        <end position="51"/>
    </location>
</feature>
<dbReference type="InterPro" id="IPR007461">
    <property type="entry name" value="Ysc84_actin-binding"/>
</dbReference>
<gene>
    <name evidence="7" type="ORF">RND81_08G035900</name>
</gene>
<dbReference type="Pfam" id="PF01363">
    <property type="entry name" value="FYVE"/>
    <property type="match status" value="1"/>
</dbReference>
<keyword evidence="3" id="KW-0862">Zinc</keyword>
<dbReference type="PROSITE" id="PS50178">
    <property type="entry name" value="ZF_FYVE"/>
    <property type="match status" value="1"/>
</dbReference>
<evidence type="ECO:0000256" key="2">
    <source>
        <dbReference type="ARBA" id="ARBA00022771"/>
    </source>
</evidence>
<dbReference type="AlphaFoldDB" id="A0AAW1J351"/>
<dbReference type="Gene3D" id="3.30.40.10">
    <property type="entry name" value="Zinc/RING finger domain, C3HC4 (zinc finger)"/>
    <property type="match status" value="1"/>
</dbReference>
<comment type="caution">
    <text evidence="7">The sequence shown here is derived from an EMBL/GenBank/DDBJ whole genome shotgun (WGS) entry which is preliminary data.</text>
</comment>
<evidence type="ECO:0000256" key="5">
    <source>
        <dbReference type="SAM" id="MobiDB-lite"/>
    </source>
</evidence>
<keyword evidence="1" id="KW-0479">Metal-binding</keyword>
<evidence type="ECO:0000313" key="7">
    <source>
        <dbReference type="EMBL" id="KAK9697398.1"/>
    </source>
</evidence>
<organism evidence="7 8">
    <name type="scientific">Saponaria officinalis</name>
    <name type="common">Common soapwort</name>
    <name type="synonym">Lychnis saponaria</name>
    <dbReference type="NCBI Taxonomy" id="3572"/>
    <lineage>
        <taxon>Eukaryota</taxon>
        <taxon>Viridiplantae</taxon>
        <taxon>Streptophyta</taxon>
        <taxon>Embryophyta</taxon>
        <taxon>Tracheophyta</taxon>
        <taxon>Spermatophyta</taxon>
        <taxon>Magnoliopsida</taxon>
        <taxon>eudicotyledons</taxon>
        <taxon>Gunneridae</taxon>
        <taxon>Pentapetalae</taxon>
        <taxon>Caryophyllales</taxon>
        <taxon>Caryophyllaceae</taxon>
        <taxon>Caryophylleae</taxon>
        <taxon>Saponaria</taxon>
    </lineage>
</organism>
<sequence>MDTRRQRSSYSSLSNVRREDKNFHSDDGFVDSEWAMPEDDNYLSGSPPVKQDALYPDLLDSDDFIEGGYDSSEERPSSVQINKTTDVNLKNVMTGIFAIVTGKNKVVTDGQQSSASDVSFLGSGKNGDTVLNSSVYIPSAPPLLESSGYDYSSYKEILEAEPPEWLPDSYTMACMQCCAPFTAITRGRHHCRFCGGVFCRLCTKGRCLLPIKFRERNPQRVCDSCYDRLDPLQAVLINTISNAVQVAKHDVLDWTCARGWLNLPVGLSMEHEIYKASVTLRSYTQVSRLNPERSIPSAVLKGAKGLAILTVAKAGAVVAYKMGTGLVVARRMDGTWSAPSAIASVGLGWGAQIGGELTDFIIVLHNYKAVKTFSSRMHFSLGAGCSAAAGPVGRVLEADLRAGDRGSGLCYSYSCSKGAFVGVSLEGNVVTTRMDTNLRFYGDPYLTTNDILLGTVDRPRAGEPLYAALQDLYSKIQQ</sequence>
<evidence type="ECO:0000259" key="6">
    <source>
        <dbReference type="PROSITE" id="PS50178"/>
    </source>
</evidence>
<dbReference type="GO" id="GO:0008270">
    <property type="term" value="F:zinc ion binding"/>
    <property type="evidence" value="ECO:0007669"/>
    <property type="project" value="UniProtKB-KW"/>
</dbReference>
<evidence type="ECO:0000256" key="3">
    <source>
        <dbReference type="ARBA" id="ARBA00022833"/>
    </source>
</evidence>
<dbReference type="EMBL" id="JBDFQZ010000008">
    <property type="protein sequence ID" value="KAK9697398.1"/>
    <property type="molecule type" value="Genomic_DNA"/>
</dbReference>
<dbReference type="SUPFAM" id="SSF57903">
    <property type="entry name" value="FYVE/PHD zinc finger"/>
    <property type="match status" value="1"/>
</dbReference>
<dbReference type="EMBL" id="JBDFQZ010000008">
    <property type="protein sequence ID" value="KAK9697400.1"/>
    <property type="molecule type" value="Genomic_DNA"/>
</dbReference>
<protein>
    <recommendedName>
        <fullName evidence="6">FYVE-type domain-containing protein</fullName>
    </recommendedName>
</protein>
<keyword evidence="8" id="KW-1185">Reference proteome</keyword>
<dbReference type="CDD" id="cd11526">
    <property type="entry name" value="SYLF_FYVE"/>
    <property type="match status" value="1"/>
</dbReference>
<reference evidence="7 8" key="1">
    <citation type="submission" date="2024-03" db="EMBL/GenBank/DDBJ databases">
        <title>WGS assembly of Saponaria officinalis var. Norfolk2.</title>
        <authorList>
            <person name="Jenkins J."/>
            <person name="Shu S."/>
            <person name="Grimwood J."/>
            <person name="Barry K."/>
            <person name="Goodstein D."/>
            <person name="Schmutz J."/>
            <person name="Leebens-Mack J."/>
            <person name="Osbourn A."/>
        </authorList>
    </citation>
    <scope>NUCLEOTIDE SEQUENCE [LARGE SCALE GENOMIC DNA]</scope>
    <source>
        <strain evidence="8">cv. Norfolk2</strain>
        <strain evidence="7">JIC</strain>
        <tissue evidence="7">Leaf</tissue>
    </source>
</reference>
<evidence type="ECO:0000256" key="4">
    <source>
        <dbReference type="PROSITE-ProRule" id="PRU00091"/>
    </source>
</evidence>
<feature type="compositionally biased region" description="Basic and acidic residues" evidence="5">
    <location>
        <begin position="16"/>
        <end position="27"/>
    </location>
</feature>
<name>A0AAW1J351_SAPOF</name>
<dbReference type="EMBL" id="JBDFQZ010000008">
    <property type="protein sequence ID" value="KAK9697399.1"/>
    <property type="molecule type" value="Genomic_DNA"/>
</dbReference>
<dbReference type="InterPro" id="IPR011011">
    <property type="entry name" value="Znf_FYVE_PHD"/>
</dbReference>
<dbReference type="FunFam" id="3.30.40.10:FF:000151">
    <property type="entry name" value="Zinc finger family protein"/>
    <property type="match status" value="1"/>
</dbReference>
<dbReference type="SMART" id="SM00064">
    <property type="entry name" value="FYVE"/>
    <property type="match status" value="1"/>
</dbReference>
<dbReference type="Proteomes" id="UP001443914">
    <property type="component" value="Unassembled WGS sequence"/>
</dbReference>
<dbReference type="InterPro" id="IPR013083">
    <property type="entry name" value="Znf_RING/FYVE/PHD"/>
</dbReference>
<dbReference type="InterPro" id="IPR000306">
    <property type="entry name" value="Znf_FYVE"/>
</dbReference>